<evidence type="ECO:0000313" key="2">
    <source>
        <dbReference type="Proteomes" id="UP000612712"/>
    </source>
</evidence>
<gene>
    <name evidence="1" type="ORF">FHU32_000722</name>
</gene>
<organism evidence="1 2">
    <name type="scientific">Corynebacterium bovis DSM 20582 = CIP 54.80</name>
    <dbReference type="NCBI Taxonomy" id="927655"/>
    <lineage>
        <taxon>Bacteria</taxon>
        <taxon>Bacillati</taxon>
        <taxon>Actinomycetota</taxon>
        <taxon>Actinomycetes</taxon>
        <taxon>Mycobacteriales</taxon>
        <taxon>Corynebacteriaceae</taxon>
        <taxon>Corynebacterium</taxon>
    </lineage>
</organism>
<evidence type="ECO:0000313" key="1">
    <source>
        <dbReference type="EMBL" id="MBB3115518.1"/>
    </source>
</evidence>
<name>A0A8H9Y6U1_9CORY</name>
<dbReference type="Proteomes" id="UP000612712">
    <property type="component" value="Unassembled WGS sequence"/>
</dbReference>
<comment type="caution">
    <text evidence="1">The sequence shown here is derived from an EMBL/GenBank/DDBJ whole genome shotgun (WGS) entry which is preliminary data.</text>
</comment>
<reference evidence="1" key="1">
    <citation type="submission" date="2020-08" db="EMBL/GenBank/DDBJ databases">
        <title>Sequencing the genomes of 1000 actinobacteria strains.</title>
        <authorList>
            <person name="Klenk H.-P."/>
        </authorList>
    </citation>
    <scope>NUCLEOTIDE SEQUENCE</scope>
    <source>
        <strain evidence="1">DSM 20582</strain>
    </source>
</reference>
<protein>
    <submittedName>
        <fullName evidence="1">Uncharacterized protein</fullName>
    </submittedName>
</protein>
<dbReference type="RefSeq" id="WP_010264497.1">
    <property type="nucleotide sequence ID" value="NZ_AENJ01000013.1"/>
</dbReference>
<dbReference type="EMBL" id="JACHWT010000002">
    <property type="protein sequence ID" value="MBB3115518.1"/>
    <property type="molecule type" value="Genomic_DNA"/>
</dbReference>
<accession>A0A8H9Y6U1</accession>
<proteinExistence type="predicted"/>
<dbReference type="AlphaFoldDB" id="A0A8H9Y6U1"/>
<sequence length="47" mass="5316">MNLLQSWADLAIQLLRDYPLTNLPVYLTYTPEPFTPQNLMNMGSSGS</sequence>
<dbReference type="GeneID" id="60809648"/>